<dbReference type="PANTHER" id="PTHR30472:SF1">
    <property type="entry name" value="FE(3+) DICITRATE TRANSPORT SYSTEM PERMEASE PROTEIN FECC-RELATED"/>
    <property type="match status" value="1"/>
</dbReference>
<feature type="transmembrane region" description="Helical" evidence="8">
    <location>
        <begin position="83"/>
        <end position="101"/>
    </location>
</feature>
<dbReference type="AlphaFoldDB" id="A0A087A9E8"/>
<evidence type="ECO:0000256" key="6">
    <source>
        <dbReference type="ARBA" id="ARBA00022989"/>
    </source>
</evidence>
<dbReference type="STRING" id="1437609.BCAL_0653"/>
<feature type="transmembrane region" description="Helical" evidence="8">
    <location>
        <begin position="327"/>
        <end position="345"/>
    </location>
</feature>
<evidence type="ECO:0000256" key="4">
    <source>
        <dbReference type="ARBA" id="ARBA00022475"/>
    </source>
</evidence>
<dbReference type="Pfam" id="PF01032">
    <property type="entry name" value="FecCD"/>
    <property type="match status" value="1"/>
</dbReference>
<feature type="transmembrane region" description="Helical" evidence="8">
    <location>
        <begin position="272"/>
        <end position="292"/>
    </location>
</feature>
<organism evidence="9 10">
    <name type="scientific">Bifidobacterium callitrichos DSM 23973</name>
    <dbReference type="NCBI Taxonomy" id="1437609"/>
    <lineage>
        <taxon>Bacteria</taxon>
        <taxon>Bacillati</taxon>
        <taxon>Actinomycetota</taxon>
        <taxon>Actinomycetes</taxon>
        <taxon>Bifidobacteriales</taxon>
        <taxon>Bifidobacteriaceae</taxon>
        <taxon>Bifidobacterium</taxon>
    </lineage>
</organism>
<name>A0A087A9E8_9BIFI</name>
<keyword evidence="3" id="KW-0813">Transport</keyword>
<evidence type="ECO:0000256" key="3">
    <source>
        <dbReference type="ARBA" id="ARBA00022448"/>
    </source>
</evidence>
<dbReference type="InterPro" id="IPR037294">
    <property type="entry name" value="ABC_BtuC-like"/>
</dbReference>
<feature type="transmembrane region" description="Helical" evidence="8">
    <location>
        <begin position="213"/>
        <end position="232"/>
    </location>
</feature>
<keyword evidence="4" id="KW-1003">Cell membrane</keyword>
<dbReference type="InterPro" id="IPR000522">
    <property type="entry name" value="ABC_transptr_permease_BtuC"/>
</dbReference>
<evidence type="ECO:0000313" key="9">
    <source>
        <dbReference type="EMBL" id="KFI55398.1"/>
    </source>
</evidence>
<accession>A0A087A9E8</accession>
<keyword evidence="5 8" id="KW-0812">Transmembrane</keyword>
<dbReference type="GO" id="GO:0005886">
    <property type="term" value="C:plasma membrane"/>
    <property type="evidence" value="ECO:0007669"/>
    <property type="project" value="UniProtKB-SubCell"/>
</dbReference>
<evidence type="ECO:0000256" key="2">
    <source>
        <dbReference type="ARBA" id="ARBA00007935"/>
    </source>
</evidence>
<evidence type="ECO:0000256" key="1">
    <source>
        <dbReference type="ARBA" id="ARBA00004651"/>
    </source>
</evidence>
<keyword evidence="7 8" id="KW-0472">Membrane</keyword>
<feature type="transmembrane region" description="Helical" evidence="8">
    <location>
        <begin position="169"/>
        <end position="189"/>
    </location>
</feature>
<dbReference type="eggNOG" id="COG0609">
    <property type="taxonomic scope" value="Bacteria"/>
</dbReference>
<protein>
    <submittedName>
        <fullName evidence="9">ABC transporter, permease protein</fullName>
    </submittedName>
</protein>
<feature type="transmembrane region" description="Helical" evidence="8">
    <location>
        <begin position="113"/>
        <end position="132"/>
    </location>
</feature>
<dbReference type="EMBL" id="JGYS01000005">
    <property type="protein sequence ID" value="KFI55398.1"/>
    <property type="molecule type" value="Genomic_DNA"/>
</dbReference>
<comment type="similarity">
    <text evidence="2">Belongs to the binding-protein-dependent transport system permease family. FecCD subfamily.</text>
</comment>
<evidence type="ECO:0000256" key="8">
    <source>
        <dbReference type="SAM" id="Phobius"/>
    </source>
</evidence>
<gene>
    <name evidence="9" type="ORF">BCAL_0653</name>
</gene>
<dbReference type="SUPFAM" id="SSF81345">
    <property type="entry name" value="ABC transporter involved in vitamin B12 uptake, BtuC"/>
    <property type="match status" value="1"/>
</dbReference>
<dbReference type="Proteomes" id="UP000029072">
    <property type="component" value="Unassembled WGS sequence"/>
</dbReference>
<dbReference type="GO" id="GO:0022857">
    <property type="term" value="F:transmembrane transporter activity"/>
    <property type="evidence" value="ECO:0007669"/>
    <property type="project" value="InterPro"/>
</dbReference>
<proteinExistence type="inferred from homology"/>
<reference evidence="9 10" key="1">
    <citation type="submission" date="2014-03" db="EMBL/GenBank/DDBJ databases">
        <title>Genomics of Bifidobacteria.</title>
        <authorList>
            <person name="Ventura M."/>
            <person name="Milani C."/>
            <person name="Lugli G.A."/>
        </authorList>
    </citation>
    <scope>NUCLEOTIDE SEQUENCE [LARGE SCALE GENOMIC DNA]</scope>
    <source>
        <strain evidence="9 10">DSM 23973</strain>
    </source>
</reference>
<feature type="transmembrane region" description="Helical" evidence="8">
    <location>
        <begin position="28"/>
        <end position="50"/>
    </location>
</feature>
<dbReference type="CDD" id="cd06550">
    <property type="entry name" value="TM_ABC_iron-siderophores_like"/>
    <property type="match status" value="1"/>
</dbReference>
<evidence type="ECO:0000256" key="7">
    <source>
        <dbReference type="ARBA" id="ARBA00023136"/>
    </source>
</evidence>
<sequence length="353" mass="36520">MRSFNDSRDVPRSKGHAPSAGEHAYRRAAFHALLIVAIIAACALSVMFGARPVGLDDVIRAFSDTSADDIAAEAIQLRVPRTVLGLLVGAALGVAGALMQGVMRNPLADPSILGLNSGAAFAIVCSIAFAGLSTPRQYIWVALLGASLTAVLVWLVGSVGRSGPTPLKLTLAGAVISSALASLTSAILLPRVDVISTYRFWQVGGLSGGRFELMAPILPLFAIGFVLVLWSARHLNALALGDQLAAGLGVSMTRVRVLAWAAAVLLSASSTALAGPIGFVGLVVPHAARLVVGPDYRRIITASMLMGPLLMVAADVIGRVVTRPDDVEVGIVTALIGAPVFVMLVRGSKVKEV</sequence>
<feature type="transmembrane region" description="Helical" evidence="8">
    <location>
        <begin position="299"/>
        <end position="321"/>
    </location>
</feature>
<dbReference type="FunFam" id="1.10.3470.10:FF:000001">
    <property type="entry name" value="Vitamin B12 ABC transporter permease BtuC"/>
    <property type="match status" value="1"/>
</dbReference>
<evidence type="ECO:0000256" key="5">
    <source>
        <dbReference type="ARBA" id="ARBA00022692"/>
    </source>
</evidence>
<dbReference type="Gene3D" id="1.10.3470.10">
    <property type="entry name" value="ABC transporter involved in vitamin B12 uptake, BtuC"/>
    <property type="match status" value="1"/>
</dbReference>
<comment type="caution">
    <text evidence="9">The sequence shown here is derived from an EMBL/GenBank/DDBJ whole genome shotgun (WGS) entry which is preliminary data.</text>
</comment>
<dbReference type="RefSeq" id="WP_081887221.1">
    <property type="nucleotide sequence ID" value="NZ_JDUV01000002.1"/>
</dbReference>
<comment type="subcellular location">
    <subcellularLocation>
        <location evidence="1">Cell membrane</location>
        <topology evidence="1">Multi-pass membrane protein</topology>
    </subcellularLocation>
</comment>
<evidence type="ECO:0000313" key="10">
    <source>
        <dbReference type="Proteomes" id="UP000029072"/>
    </source>
</evidence>
<keyword evidence="6 8" id="KW-1133">Transmembrane helix</keyword>
<feature type="transmembrane region" description="Helical" evidence="8">
    <location>
        <begin position="138"/>
        <end position="157"/>
    </location>
</feature>
<dbReference type="PANTHER" id="PTHR30472">
    <property type="entry name" value="FERRIC ENTEROBACTIN TRANSPORT SYSTEM PERMEASE PROTEIN"/>
    <property type="match status" value="1"/>
</dbReference>
<dbReference type="OrthoDB" id="9782305at2"/>
<dbReference type="GO" id="GO:0033214">
    <property type="term" value="P:siderophore-iron import into cell"/>
    <property type="evidence" value="ECO:0007669"/>
    <property type="project" value="TreeGrafter"/>
</dbReference>